<accession>A0ABM5M6L1</accession>
<keyword evidence="2" id="KW-1185">Reference proteome</keyword>
<reference evidence="1 2" key="1">
    <citation type="journal article" date="2011" name="J. Bacteriol.">
        <title>Genome analysis of a Mycoplasma hyorhinis strain derived from a primary human melanoma cell line.</title>
        <authorList>
            <person name="Kornspan J.D."/>
            <person name="Lysnyansky I."/>
            <person name="Kahan T."/>
            <person name="Herrmann R."/>
            <person name="Rottem S."/>
            <person name="Nir-Paz R."/>
        </authorList>
    </citation>
    <scope>NUCLEOTIDE SEQUENCE [LARGE SCALE GENOMIC DNA]</scope>
    <source>
        <strain evidence="1 2">MCLD</strain>
    </source>
</reference>
<sequence length="66" mass="7741">MVFSTLEEFWLLSVDGLLFCVLRFSSLFWDVVFVFSLVFEEEEEEEESSGFCFSSVLLVVFSWSSF</sequence>
<dbReference type="Proteomes" id="UP000008738">
    <property type="component" value="Chromosome"/>
</dbReference>
<organism evidence="1 2">
    <name type="scientific">Mesomycoplasma hyorhinis (strain MCLD)</name>
    <name type="common">Mycoplasma hyorhinis</name>
    <dbReference type="NCBI Taxonomy" id="936139"/>
    <lineage>
        <taxon>Bacteria</taxon>
        <taxon>Bacillati</taxon>
        <taxon>Mycoplasmatota</taxon>
        <taxon>Mycoplasmoidales</taxon>
        <taxon>Metamycoplasmataceae</taxon>
        <taxon>Mesomycoplasma</taxon>
    </lineage>
</organism>
<gene>
    <name evidence="1" type="ordered locus">SRH_03060</name>
</gene>
<evidence type="ECO:0000313" key="2">
    <source>
        <dbReference type="Proteomes" id="UP000008738"/>
    </source>
</evidence>
<proteinExistence type="predicted"/>
<dbReference type="RefSeq" id="WP_014582729.1">
    <property type="nucleotide sequence ID" value="NC_017519.1"/>
</dbReference>
<name>A0ABM5M6L1_MESHM</name>
<evidence type="ECO:0000313" key="1">
    <source>
        <dbReference type="EMBL" id="AEC46154.1"/>
    </source>
</evidence>
<dbReference type="EMBL" id="CP002669">
    <property type="protein sequence ID" value="AEC46154.1"/>
    <property type="molecule type" value="Genomic_DNA"/>
</dbReference>
<protein>
    <submittedName>
        <fullName evidence="1">Uncharacterized protein</fullName>
    </submittedName>
</protein>